<feature type="transmembrane region" description="Helical" evidence="1">
    <location>
        <begin position="290"/>
        <end position="313"/>
    </location>
</feature>
<organism evidence="2 3">
    <name type="scientific">Halocalculus aciditolerans</name>
    <dbReference type="NCBI Taxonomy" id="1383812"/>
    <lineage>
        <taxon>Archaea</taxon>
        <taxon>Methanobacteriati</taxon>
        <taxon>Methanobacteriota</taxon>
        <taxon>Stenosarchaea group</taxon>
        <taxon>Halobacteria</taxon>
        <taxon>Halobacteriales</taxon>
        <taxon>Halobacteriaceae</taxon>
        <taxon>Halocalculus</taxon>
    </lineage>
</organism>
<comment type="caution">
    <text evidence="2">The sequence shown here is derived from an EMBL/GenBank/DDBJ whole genome shotgun (WGS) entry which is preliminary data.</text>
</comment>
<reference evidence="2" key="1">
    <citation type="journal article" date="2014" name="Int. J. Syst. Evol. Microbiol.">
        <title>Complete genome sequence of Corynebacterium casei LMG S-19264T (=DSM 44701T), isolated from a smear-ripened cheese.</title>
        <authorList>
            <consortium name="US DOE Joint Genome Institute (JGI-PGF)"/>
            <person name="Walter F."/>
            <person name="Albersmeier A."/>
            <person name="Kalinowski J."/>
            <person name="Ruckert C."/>
        </authorList>
    </citation>
    <scope>NUCLEOTIDE SEQUENCE</scope>
    <source>
        <strain evidence="2">JCM 19596</strain>
    </source>
</reference>
<keyword evidence="1" id="KW-0472">Membrane</keyword>
<accession>A0A830FF99</accession>
<feature type="transmembrane region" description="Helical" evidence="1">
    <location>
        <begin position="199"/>
        <end position="228"/>
    </location>
</feature>
<feature type="transmembrane region" description="Helical" evidence="1">
    <location>
        <begin position="333"/>
        <end position="353"/>
    </location>
</feature>
<feature type="transmembrane region" description="Helical" evidence="1">
    <location>
        <begin position="105"/>
        <end position="124"/>
    </location>
</feature>
<evidence type="ECO:0000313" key="2">
    <source>
        <dbReference type="EMBL" id="GGL69246.1"/>
    </source>
</evidence>
<dbReference type="AlphaFoldDB" id="A0A830FF99"/>
<feature type="transmembrane region" description="Helical" evidence="1">
    <location>
        <begin position="374"/>
        <end position="401"/>
    </location>
</feature>
<evidence type="ECO:0000256" key="1">
    <source>
        <dbReference type="SAM" id="Phobius"/>
    </source>
</evidence>
<sequence>MANSIVSFTSLQLFNEFSNNAQSSITFSLLTGVISGSILIIFVWSILPQDGPPFKKPENEVDFHTPQETWMGSELMVDLGFYYISWYFTVPFFAAFGAVTFSIFTIGWLGPVLGAVIGGVIADYRIWNFKIPKLFPDEFLDEYEGEISSPLKRMRNAVISIIIGIAVSIVAGELTKSGFSATINKILESSNEISFDPSLFGVIFLTTSVFIGGIALGTIAGYLLAVLLTDLYKEGFAPHPIQGTSLANVAKYYDIKLVKAWFLYYIVCLCNHMFDNEDMIKSKQNHIRGLTVKLISIIVVPLVSFGIITFYFSEYYIFNPFLIEAILKPLNPLPSFLIGLFMWAALLIPVLIYQANSFMWPGLKIGEKFLSIKITLFVSLVYTFIFPFPAFASLIIMYILFKIHTLDEEVEFRLVLNMNWKEMPL</sequence>
<feature type="transmembrane region" description="Helical" evidence="1">
    <location>
        <begin position="157"/>
        <end position="179"/>
    </location>
</feature>
<gene>
    <name evidence="2" type="ORF">GCM10009039_29010</name>
</gene>
<feature type="transmembrane region" description="Helical" evidence="1">
    <location>
        <begin position="80"/>
        <end position="99"/>
    </location>
</feature>
<feature type="transmembrane region" description="Helical" evidence="1">
    <location>
        <begin position="25"/>
        <end position="47"/>
    </location>
</feature>
<dbReference type="EMBL" id="BMPG01000004">
    <property type="protein sequence ID" value="GGL69246.1"/>
    <property type="molecule type" value="Genomic_DNA"/>
</dbReference>
<keyword evidence="1" id="KW-0812">Transmembrane</keyword>
<keyword evidence="3" id="KW-1185">Reference proteome</keyword>
<evidence type="ECO:0000313" key="3">
    <source>
        <dbReference type="Proteomes" id="UP000607197"/>
    </source>
</evidence>
<keyword evidence="1" id="KW-1133">Transmembrane helix</keyword>
<dbReference type="Proteomes" id="UP000607197">
    <property type="component" value="Unassembled WGS sequence"/>
</dbReference>
<name>A0A830FF99_9EURY</name>
<proteinExistence type="predicted"/>
<reference evidence="2" key="2">
    <citation type="submission" date="2020-09" db="EMBL/GenBank/DDBJ databases">
        <authorList>
            <person name="Sun Q."/>
            <person name="Ohkuma M."/>
        </authorList>
    </citation>
    <scope>NUCLEOTIDE SEQUENCE</scope>
    <source>
        <strain evidence="2">JCM 19596</strain>
    </source>
</reference>
<protein>
    <submittedName>
        <fullName evidence="2">Uncharacterized protein</fullName>
    </submittedName>
</protein>